<sequence length="790" mass="89046">MFRVALLVSALAALGGARVFERCALARELRRLGVRREDIATWVCIAYHESRFDTAAHNRGSGDHGILQISELYWCGPGKACGAPCSAFRDDDIADDVRCALQVHKEHTRLQGDGFLAWVVYPHNCKQNAKKYVVDCDINVKDLPIKFEDRARYLKADTKNESKTPPINIPHRNLSTPSYLGINSIFQGSYVNEFERNYYDNNKRSNWLNFKVDNIDELELPGATRRANQRARLLEFSTRPTTTTTLDPDLVGIKPPSPRKIESNQFRRRKTFAEPLFLRNKISDYQKTSKTTTAPATSTTAPTDSSLYEDLSHNIFLNLSPAFPKDVSEFSPKKIISSDLSKYHIQTPQFEEISTSEKLTYDDLAQNPFLNSLLGFSFKSRTESPSQQTEYNRNTFREFTLTTSKPESTLRSFKQIGMFGSPDVNSNLPKESSSQNNDDIDTKVSIEDLSQNPFLSHILRSDKIKPSTRSPTKGSVDNSENYEINFRFTTPKPTSASLISSAQQLDTFTTTRPSSQRGRARYLLDFDKTTERSTVTYSTRKYQTISRQRLYENSVKSTTAITPSTKKPEVSTTSYINNTNEIAIITTTSKTTTIPSEMYNAKETNKLPARFVKTPIPQNASMSTTEVSRTPDIGNTTKISTLQSSDKVTTNKPQTTSKPRTTSTSSTMLQSRTSNRFWEGHRNFTVTPKPNLTVRPTNSTLTSTIYTTTQKPALTTSTEASTTKTALSTSIFDLYLRPSTKPPFKPFEFTSSNRRAYKLSIFSGGTTKPPPSYFTTKKPIIELPKNYTQK</sequence>
<dbReference type="RefSeq" id="XP_023937510.2">
    <property type="nucleotide sequence ID" value="XM_024081742.2"/>
</dbReference>
<dbReference type="SMART" id="SM00263">
    <property type="entry name" value="LYZ1"/>
    <property type="match status" value="1"/>
</dbReference>
<dbReference type="PANTHER" id="PTHR11407:SF63">
    <property type="entry name" value="LYSOZYME C"/>
    <property type="match status" value="1"/>
</dbReference>
<dbReference type="AlphaFoldDB" id="A0A6J1MPK4"/>
<dbReference type="Gene3D" id="1.10.530.10">
    <property type="match status" value="1"/>
</dbReference>
<evidence type="ECO:0000256" key="10">
    <source>
        <dbReference type="SAM" id="MobiDB-lite"/>
    </source>
</evidence>
<gene>
    <name evidence="14" type="primary">LOC112045529</name>
</gene>
<dbReference type="CDD" id="cd16899">
    <property type="entry name" value="LYZ_C_invert"/>
    <property type="match status" value="1"/>
</dbReference>
<comment type="catalytic activity">
    <reaction evidence="1">
        <text>Hydrolysis of (1-&gt;4)-beta-linkages between N-acetylmuramic acid and N-acetyl-D-glucosamine residues in a peptidoglycan and between N-acetyl-D-glucosamine residues in chitodextrins.</text>
        <dbReference type="EC" id="3.2.1.17"/>
    </reaction>
</comment>
<dbReference type="InterPro" id="IPR019799">
    <property type="entry name" value="Glyco_hydro_22_CS"/>
</dbReference>
<dbReference type="OrthoDB" id="195015at2759"/>
<protein>
    <recommendedName>
        <fullName evidence="3">Lysozyme</fullName>
        <ecNumber evidence="2">3.2.1.17</ecNumber>
    </recommendedName>
    <alternativeName>
        <fullName evidence="9">1,4-beta-N-acetylmuramidase</fullName>
    </alternativeName>
</protein>
<feature type="compositionally biased region" description="Low complexity" evidence="10">
    <location>
        <begin position="655"/>
        <end position="667"/>
    </location>
</feature>
<dbReference type="SUPFAM" id="SSF53955">
    <property type="entry name" value="Lysozyme-like"/>
    <property type="match status" value="1"/>
</dbReference>
<keyword evidence="6" id="KW-0378">Hydrolase</keyword>
<organism evidence="13 14">
    <name type="scientific">Bicyclus anynana</name>
    <name type="common">Squinting bush brown butterfly</name>
    <dbReference type="NCBI Taxonomy" id="110368"/>
    <lineage>
        <taxon>Eukaryota</taxon>
        <taxon>Metazoa</taxon>
        <taxon>Ecdysozoa</taxon>
        <taxon>Arthropoda</taxon>
        <taxon>Hexapoda</taxon>
        <taxon>Insecta</taxon>
        <taxon>Pterygota</taxon>
        <taxon>Neoptera</taxon>
        <taxon>Endopterygota</taxon>
        <taxon>Lepidoptera</taxon>
        <taxon>Glossata</taxon>
        <taxon>Ditrysia</taxon>
        <taxon>Papilionoidea</taxon>
        <taxon>Nymphalidae</taxon>
        <taxon>Satyrinae</taxon>
        <taxon>Satyrini</taxon>
        <taxon>Mycalesina</taxon>
        <taxon>Bicyclus</taxon>
    </lineage>
</organism>
<evidence type="ECO:0000256" key="4">
    <source>
        <dbReference type="ARBA" id="ARBA00022529"/>
    </source>
</evidence>
<evidence type="ECO:0000256" key="9">
    <source>
        <dbReference type="ARBA" id="ARBA00031262"/>
    </source>
</evidence>
<keyword evidence="11" id="KW-0732">Signal</keyword>
<feature type="domain" description="Glycosyl hydrolases family 22 (GH22)" evidence="12">
    <location>
        <begin position="81"/>
        <end position="99"/>
    </location>
</feature>
<keyword evidence="4" id="KW-0929">Antimicrobial</keyword>
<dbReference type="InterPro" id="IPR001916">
    <property type="entry name" value="Glyco_hydro_22"/>
</dbReference>
<dbReference type="Pfam" id="PF00062">
    <property type="entry name" value="Lys"/>
    <property type="match status" value="1"/>
</dbReference>
<proteinExistence type="predicted"/>
<dbReference type="GO" id="GO:0031640">
    <property type="term" value="P:killing of cells of another organism"/>
    <property type="evidence" value="ECO:0007669"/>
    <property type="project" value="UniProtKB-KW"/>
</dbReference>
<feature type="region of interest" description="Disordered" evidence="10">
    <location>
        <begin position="620"/>
        <end position="670"/>
    </location>
</feature>
<evidence type="ECO:0000256" key="11">
    <source>
        <dbReference type="SAM" id="SignalP"/>
    </source>
</evidence>
<accession>A0A6J1MPK4</accession>
<name>A0A6J1MPK4_BICAN</name>
<keyword evidence="5" id="KW-0081">Bacteriolytic enzyme</keyword>
<dbReference type="GeneID" id="112045529"/>
<dbReference type="PROSITE" id="PS00128">
    <property type="entry name" value="GLYCOSYL_HYDROL_F22_1"/>
    <property type="match status" value="1"/>
</dbReference>
<evidence type="ECO:0000256" key="2">
    <source>
        <dbReference type="ARBA" id="ARBA00012732"/>
    </source>
</evidence>
<feature type="compositionally biased region" description="Polar residues" evidence="10">
    <location>
        <begin position="620"/>
        <end position="654"/>
    </location>
</feature>
<evidence type="ECO:0000256" key="1">
    <source>
        <dbReference type="ARBA" id="ARBA00000632"/>
    </source>
</evidence>
<evidence type="ECO:0000256" key="5">
    <source>
        <dbReference type="ARBA" id="ARBA00022638"/>
    </source>
</evidence>
<evidence type="ECO:0000313" key="13">
    <source>
        <dbReference type="Proteomes" id="UP001652582"/>
    </source>
</evidence>
<dbReference type="KEGG" id="bany:112045529"/>
<feature type="chain" id="PRO_5046374269" description="Lysozyme" evidence="11">
    <location>
        <begin position="18"/>
        <end position="790"/>
    </location>
</feature>
<keyword evidence="13" id="KW-1185">Reference proteome</keyword>
<reference evidence="14" key="1">
    <citation type="submission" date="2025-08" db="UniProtKB">
        <authorList>
            <consortium name="RefSeq"/>
        </authorList>
    </citation>
    <scope>IDENTIFICATION</scope>
</reference>
<evidence type="ECO:0000256" key="8">
    <source>
        <dbReference type="ARBA" id="ARBA00023295"/>
    </source>
</evidence>
<dbReference type="GO" id="GO:0003796">
    <property type="term" value="F:lysozyme activity"/>
    <property type="evidence" value="ECO:0007669"/>
    <property type="project" value="UniProtKB-EC"/>
</dbReference>
<keyword evidence="7" id="KW-1015">Disulfide bond</keyword>
<evidence type="ECO:0000259" key="12">
    <source>
        <dbReference type="PROSITE" id="PS00128"/>
    </source>
</evidence>
<dbReference type="EC" id="3.2.1.17" evidence="2"/>
<dbReference type="Proteomes" id="UP001652582">
    <property type="component" value="Chromosome Z"/>
</dbReference>
<dbReference type="PANTHER" id="PTHR11407">
    <property type="entry name" value="LYSOZYME C"/>
    <property type="match status" value="1"/>
</dbReference>
<dbReference type="GO" id="GO:0042742">
    <property type="term" value="P:defense response to bacterium"/>
    <property type="evidence" value="ECO:0007669"/>
    <property type="project" value="UniProtKB-KW"/>
</dbReference>
<feature type="signal peptide" evidence="11">
    <location>
        <begin position="1"/>
        <end position="17"/>
    </location>
</feature>
<dbReference type="PROSITE" id="PS51348">
    <property type="entry name" value="GLYCOSYL_HYDROL_F22_2"/>
    <property type="match status" value="1"/>
</dbReference>
<evidence type="ECO:0000256" key="7">
    <source>
        <dbReference type="ARBA" id="ARBA00023157"/>
    </source>
</evidence>
<keyword evidence="8" id="KW-0326">Glycosidase</keyword>
<evidence type="ECO:0000256" key="6">
    <source>
        <dbReference type="ARBA" id="ARBA00022801"/>
    </source>
</evidence>
<evidence type="ECO:0000256" key="3">
    <source>
        <dbReference type="ARBA" id="ARBA00020438"/>
    </source>
</evidence>
<dbReference type="InterPro" id="IPR023346">
    <property type="entry name" value="Lysozyme-like_dom_sf"/>
</dbReference>
<evidence type="ECO:0000313" key="14">
    <source>
        <dbReference type="RefSeq" id="XP_023937510.2"/>
    </source>
</evidence>